<name>A0A075K3I3_9GAMM</name>
<dbReference type="OrthoDB" id="5959143at2"/>
<protein>
    <submittedName>
        <fullName evidence="1">Uncharacterized protein</fullName>
    </submittedName>
</protein>
<evidence type="ECO:0000313" key="1">
    <source>
        <dbReference type="EMBL" id="AIF48781.1"/>
    </source>
</evidence>
<proteinExistence type="predicted"/>
<reference evidence="1 2" key="1">
    <citation type="submission" date="2014-07" db="EMBL/GenBank/DDBJ databases">
        <title>Complete Genome Sequence of Dyella japonica Strain A8 Isolated from Malaysian Tropical Soil.</title>
        <authorList>
            <person name="Hui R.K.H."/>
            <person name="Chen J.-W."/>
            <person name="Chan K.-G."/>
            <person name="Leung F.C.C."/>
        </authorList>
    </citation>
    <scope>NUCLEOTIDE SEQUENCE [LARGE SCALE GENOMIC DNA]</scope>
    <source>
        <strain evidence="1 2">A8</strain>
    </source>
</reference>
<sequence length="116" mass="13180">MAWLDPQWFTLEALSAEWRRKDIRKWLIAMATMAVVMALLSQPETVHVALYIDSVGIDMALALLEMQLLVALALSCHQLVELLRTAYVSDDLLGAVMRKTISLGRYLREAMRGSFR</sequence>
<dbReference type="KEGG" id="dja:HY57_16790"/>
<keyword evidence="2" id="KW-1185">Reference proteome</keyword>
<accession>A0A075K3I3</accession>
<organism evidence="1 2">
    <name type="scientific">Dyella japonica A8</name>
    <dbReference type="NCBI Taxonomy" id="1217721"/>
    <lineage>
        <taxon>Bacteria</taxon>
        <taxon>Pseudomonadati</taxon>
        <taxon>Pseudomonadota</taxon>
        <taxon>Gammaproteobacteria</taxon>
        <taxon>Lysobacterales</taxon>
        <taxon>Rhodanobacteraceae</taxon>
        <taxon>Dyella</taxon>
    </lineage>
</organism>
<dbReference type="RefSeq" id="WP_019464827.1">
    <property type="nucleotide sequence ID" value="NZ_ALOY01000139.1"/>
</dbReference>
<dbReference type="PATRIC" id="fig|1217721.7.peg.3446"/>
<evidence type="ECO:0000313" key="2">
    <source>
        <dbReference type="Proteomes" id="UP000027987"/>
    </source>
</evidence>
<dbReference type="AlphaFoldDB" id="A0A075K3I3"/>
<gene>
    <name evidence="1" type="ORF">HY57_16790</name>
</gene>
<dbReference type="HOGENOM" id="CLU_2092947_0_0_6"/>
<dbReference type="Proteomes" id="UP000027987">
    <property type="component" value="Chromosome"/>
</dbReference>
<dbReference type="EMBL" id="CP008884">
    <property type="protein sequence ID" value="AIF48781.1"/>
    <property type="molecule type" value="Genomic_DNA"/>
</dbReference>